<accession>A0A8J3NE52</accession>
<dbReference type="Proteomes" id="UP000612808">
    <property type="component" value="Unassembled WGS sequence"/>
</dbReference>
<protein>
    <recommendedName>
        <fullName evidence="2">Flavoprotein domain-containing protein</fullName>
    </recommendedName>
</protein>
<organism evidence="3 4">
    <name type="scientific">Actinocatenispora rupis</name>
    <dbReference type="NCBI Taxonomy" id="519421"/>
    <lineage>
        <taxon>Bacteria</taxon>
        <taxon>Bacillati</taxon>
        <taxon>Actinomycetota</taxon>
        <taxon>Actinomycetes</taxon>
        <taxon>Micromonosporales</taxon>
        <taxon>Micromonosporaceae</taxon>
        <taxon>Actinocatenispora</taxon>
    </lineage>
</organism>
<evidence type="ECO:0000256" key="1">
    <source>
        <dbReference type="SAM" id="MobiDB-lite"/>
    </source>
</evidence>
<evidence type="ECO:0000313" key="4">
    <source>
        <dbReference type="Proteomes" id="UP000612808"/>
    </source>
</evidence>
<sequence length="145" mass="15824">MPFLDLDELASLTGAPVRHSHRPPDNQRSGPRPKADALIVAPATYNTINKWANGIADTYALDILAEAIGNDIPIVVLPFVNASLASRAPFRRSVDQLRAEGVHIMLGPGEWQPHPPGTGSERLSQFPWSRALAHVEEATWPHVKS</sequence>
<gene>
    <name evidence="3" type="ORF">Aru02nite_68830</name>
</gene>
<dbReference type="GO" id="GO:0003824">
    <property type="term" value="F:catalytic activity"/>
    <property type="evidence" value="ECO:0007669"/>
    <property type="project" value="InterPro"/>
</dbReference>
<feature type="domain" description="Flavoprotein" evidence="2">
    <location>
        <begin position="32"/>
        <end position="94"/>
    </location>
</feature>
<evidence type="ECO:0000313" key="3">
    <source>
        <dbReference type="EMBL" id="GID15994.1"/>
    </source>
</evidence>
<dbReference type="Gene3D" id="3.40.50.1950">
    <property type="entry name" value="Flavin prenyltransferase-like"/>
    <property type="match status" value="1"/>
</dbReference>
<dbReference type="EMBL" id="BOMB01000050">
    <property type="protein sequence ID" value="GID15994.1"/>
    <property type="molecule type" value="Genomic_DNA"/>
</dbReference>
<feature type="region of interest" description="Disordered" evidence="1">
    <location>
        <begin position="14"/>
        <end position="33"/>
    </location>
</feature>
<proteinExistence type="predicted"/>
<dbReference type="InterPro" id="IPR036551">
    <property type="entry name" value="Flavin_trans-like"/>
</dbReference>
<dbReference type="AlphaFoldDB" id="A0A8J3NE52"/>
<dbReference type="InterPro" id="IPR003382">
    <property type="entry name" value="Flavoprotein"/>
</dbReference>
<dbReference type="SUPFAM" id="SSF52507">
    <property type="entry name" value="Homo-oligomeric flavin-containing Cys decarboxylases, HFCD"/>
    <property type="match status" value="1"/>
</dbReference>
<keyword evidence="4" id="KW-1185">Reference proteome</keyword>
<name>A0A8J3NE52_9ACTN</name>
<reference evidence="3" key="1">
    <citation type="submission" date="2021-01" db="EMBL/GenBank/DDBJ databases">
        <title>Whole genome shotgun sequence of Actinocatenispora rupis NBRC 107355.</title>
        <authorList>
            <person name="Komaki H."/>
            <person name="Tamura T."/>
        </authorList>
    </citation>
    <scope>NUCLEOTIDE SEQUENCE</scope>
    <source>
        <strain evidence="3">NBRC 107355</strain>
    </source>
</reference>
<comment type="caution">
    <text evidence="3">The sequence shown here is derived from an EMBL/GenBank/DDBJ whole genome shotgun (WGS) entry which is preliminary data.</text>
</comment>
<dbReference type="Pfam" id="PF02441">
    <property type="entry name" value="Flavoprotein"/>
    <property type="match status" value="1"/>
</dbReference>
<evidence type="ECO:0000259" key="2">
    <source>
        <dbReference type="Pfam" id="PF02441"/>
    </source>
</evidence>